<dbReference type="Pfam" id="PF07238">
    <property type="entry name" value="PilZ"/>
    <property type="match status" value="1"/>
</dbReference>
<dbReference type="GeneID" id="60770296"/>
<evidence type="ECO:0000313" key="5">
    <source>
        <dbReference type="EMBL" id="SNW09426.1"/>
    </source>
</evidence>
<reference evidence="3" key="2">
    <citation type="submission" date="2016-05" db="EMBL/GenBank/DDBJ databases">
        <authorList>
            <person name="Lavstsen T."/>
            <person name="Jespersen J.S."/>
        </authorList>
    </citation>
    <scope>NUCLEOTIDE SEQUENCE</scope>
    <source>
        <strain evidence="2">NML01-0328</strain>
        <strain evidence="3">NML04-0072</strain>
        <strain evidence="4">NML120819</strain>
    </source>
</reference>
<dbReference type="Proteomes" id="UP000078103">
    <property type="component" value="Unassembled WGS sequence"/>
</dbReference>
<protein>
    <submittedName>
        <fullName evidence="5">Myxococcus xanthus paralogous domain</fullName>
    </submittedName>
    <submittedName>
        <fullName evidence="3">Pilus assembly protein</fullName>
    </submittedName>
</protein>
<dbReference type="EMBL" id="LT906482">
    <property type="protein sequence ID" value="SNW09426.1"/>
    <property type="molecule type" value="Genomic_DNA"/>
</dbReference>
<gene>
    <name evidence="2" type="ORF">A7P85_00945</name>
    <name evidence="4" type="ORF">A7P89_06465</name>
    <name evidence="3" type="ORF">A7P90_06335</name>
    <name evidence="5" type="ORF">SAMEA4412678_01394</name>
</gene>
<dbReference type="RefSeq" id="WP_003824098.1">
    <property type="nucleotide sequence ID" value="NZ_CAJPRZ010000090.1"/>
</dbReference>
<dbReference type="OrthoDB" id="5296245at2"/>
<dbReference type="Proteomes" id="UP000078003">
    <property type="component" value="Unassembled WGS sequence"/>
</dbReference>
<dbReference type="GO" id="GO:0035438">
    <property type="term" value="F:cyclic-di-GMP binding"/>
    <property type="evidence" value="ECO:0007669"/>
    <property type="project" value="InterPro"/>
</dbReference>
<evidence type="ECO:0000313" key="3">
    <source>
        <dbReference type="EMBL" id="OAM18879.1"/>
    </source>
</evidence>
<name>A0A1A9RJG3_EIKCO</name>
<organism evidence="3 6">
    <name type="scientific">Eikenella corrodens</name>
    <dbReference type="NCBI Taxonomy" id="539"/>
    <lineage>
        <taxon>Bacteria</taxon>
        <taxon>Pseudomonadati</taxon>
        <taxon>Pseudomonadota</taxon>
        <taxon>Betaproteobacteria</taxon>
        <taxon>Neisseriales</taxon>
        <taxon>Neisseriaceae</taxon>
        <taxon>Eikenella</taxon>
    </lineage>
</organism>
<feature type="domain" description="PilZ" evidence="1">
    <location>
        <begin position="14"/>
        <end position="92"/>
    </location>
</feature>
<dbReference type="Gene3D" id="2.40.10.220">
    <property type="entry name" value="predicted glycosyltransferase like domains"/>
    <property type="match status" value="1"/>
</dbReference>
<reference evidence="5 9" key="3">
    <citation type="submission" date="2017-06" db="EMBL/GenBank/DDBJ databases">
        <authorList>
            <consortium name="Pathogen Informatics"/>
        </authorList>
    </citation>
    <scope>NUCLEOTIDE SEQUENCE [LARGE SCALE GENOMIC DNA]</scope>
    <source>
        <strain evidence="5 9">NCTC10596</strain>
    </source>
</reference>
<evidence type="ECO:0000313" key="8">
    <source>
        <dbReference type="Proteomes" id="UP000078103"/>
    </source>
</evidence>
<evidence type="ECO:0000313" key="9">
    <source>
        <dbReference type="Proteomes" id="UP000215465"/>
    </source>
</evidence>
<dbReference type="EMBL" id="LXSG01000032">
    <property type="protein sequence ID" value="OAM18879.1"/>
    <property type="molecule type" value="Genomic_DNA"/>
</dbReference>
<evidence type="ECO:0000313" key="4">
    <source>
        <dbReference type="EMBL" id="OAM21813.1"/>
    </source>
</evidence>
<dbReference type="Proteomes" id="UP000077589">
    <property type="component" value="Unassembled WGS sequence"/>
</dbReference>
<dbReference type="EMBL" id="LXSH01000019">
    <property type="protein sequence ID" value="OAM21813.1"/>
    <property type="molecule type" value="Genomic_DNA"/>
</dbReference>
<dbReference type="AlphaFoldDB" id="A0A1A9RJG3"/>
<evidence type="ECO:0000313" key="6">
    <source>
        <dbReference type="Proteomes" id="UP000077589"/>
    </source>
</evidence>
<dbReference type="STRING" id="539.A7P85_00945"/>
<accession>A0A1A9RJG3</accession>
<reference evidence="6 7" key="1">
    <citation type="submission" date="2016-05" db="EMBL/GenBank/DDBJ databases">
        <title>Draft genome of Corynebacterium afermentans subsp. afermentans LCDC 88199T.</title>
        <authorList>
            <person name="Bernier A.-M."/>
            <person name="Bernard K."/>
        </authorList>
    </citation>
    <scope>NUCLEOTIDE SEQUENCE [LARGE SCALE GENOMIC DNA]</scope>
    <source>
        <strain evidence="7">NML01-0328</strain>
        <strain evidence="6">NML04-0072</strain>
        <strain evidence="8">NML120819</strain>
    </source>
</reference>
<sequence>MSTPADSAPGRMMSVSLKDKPIAYYSYMPFLEHGGIFVPTNDEFKMGEEVLLVLELFDNPEKFFLRTRVVWINLSRTTNGQPQGVGLAFGDDETGIKCKNYIEDQLPGLVHTDRATYTM</sequence>
<evidence type="ECO:0000259" key="1">
    <source>
        <dbReference type="Pfam" id="PF07238"/>
    </source>
</evidence>
<proteinExistence type="predicted"/>
<evidence type="ECO:0000313" key="2">
    <source>
        <dbReference type="EMBL" id="OAM18278.1"/>
    </source>
</evidence>
<evidence type="ECO:0000313" key="7">
    <source>
        <dbReference type="Proteomes" id="UP000078003"/>
    </source>
</evidence>
<dbReference type="Proteomes" id="UP000215465">
    <property type="component" value="Chromosome 1"/>
</dbReference>
<dbReference type="KEGG" id="ecor:SAMEA4412678_1394"/>
<dbReference type="EMBL" id="LXSF01000001">
    <property type="protein sequence ID" value="OAM18278.1"/>
    <property type="molecule type" value="Genomic_DNA"/>
</dbReference>
<dbReference type="InterPro" id="IPR009875">
    <property type="entry name" value="PilZ_domain"/>
</dbReference>